<proteinExistence type="predicted"/>
<sequence length="128" mass="15101">MKIPVEFTKQIQYQRVKHIVDSYCLEGCDPLPFEHHLKKLLEIYPSYVVELALVEVLVAQWMRVPMQRGCRFLAEVEQHLHEWMHYSNRDRPLVPYRITAEQFQTITGLDPTPVFNAIVAFSALHHDN</sequence>
<dbReference type="AlphaFoldDB" id="A0A7C3KD49"/>
<dbReference type="EMBL" id="DSRU01000058">
    <property type="protein sequence ID" value="HFM97168.1"/>
    <property type="molecule type" value="Genomic_DNA"/>
</dbReference>
<organism evidence="1">
    <name type="scientific">Oscillatoriales cyanobacterium SpSt-418</name>
    <dbReference type="NCBI Taxonomy" id="2282169"/>
    <lineage>
        <taxon>Bacteria</taxon>
        <taxon>Bacillati</taxon>
        <taxon>Cyanobacteriota</taxon>
        <taxon>Cyanophyceae</taxon>
        <taxon>Oscillatoriophycideae</taxon>
        <taxon>Oscillatoriales</taxon>
    </lineage>
</organism>
<protein>
    <submittedName>
        <fullName evidence="1">Uncharacterized protein</fullName>
    </submittedName>
</protein>
<evidence type="ECO:0000313" key="1">
    <source>
        <dbReference type="EMBL" id="HFM97168.1"/>
    </source>
</evidence>
<name>A0A7C3KD49_9CYAN</name>
<gene>
    <name evidence="1" type="ORF">ENR64_05240</name>
</gene>
<accession>A0A7C3KD49</accession>
<reference evidence="1" key="1">
    <citation type="journal article" date="2020" name="mSystems">
        <title>Genome- and Community-Level Interaction Insights into Carbon Utilization and Element Cycling Functions of Hydrothermarchaeota in Hydrothermal Sediment.</title>
        <authorList>
            <person name="Zhou Z."/>
            <person name="Liu Y."/>
            <person name="Xu W."/>
            <person name="Pan J."/>
            <person name="Luo Z.H."/>
            <person name="Li M."/>
        </authorList>
    </citation>
    <scope>NUCLEOTIDE SEQUENCE [LARGE SCALE GENOMIC DNA]</scope>
    <source>
        <strain evidence="1">SpSt-418</strain>
    </source>
</reference>
<comment type="caution">
    <text evidence="1">The sequence shown here is derived from an EMBL/GenBank/DDBJ whole genome shotgun (WGS) entry which is preliminary data.</text>
</comment>